<dbReference type="PANTHER" id="PTHR42878">
    <property type="entry name" value="TWO-COMPONENT HISTIDINE KINASE"/>
    <property type="match status" value="1"/>
</dbReference>
<dbReference type="GO" id="GO:0016020">
    <property type="term" value="C:membrane"/>
    <property type="evidence" value="ECO:0007669"/>
    <property type="project" value="UniProtKB-SubCell"/>
</dbReference>
<dbReference type="PANTHER" id="PTHR42878:SF7">
    <property type="entry name" value="SENSOR HISTIDINE KINASE GLRK"/>
    <property type="match status" value="1"/>
</dbReference>
<dbReference type="Pfam" id="PF08448">
    <property type="entry name" value="PAS_4"/>
    <property type="match status" value="1"/>
</dbReference>
<dbReference type="Pfam" id="PF00512">
    <property type="entry name" value="HisKA"/>
    <property type="match status" value="1"/>
</dbReference>
<evidence type="ECO:0000259" key="13">
    <source>
        <dbReference type="PROSITE" id="PS50109"/>
    </source>
</evidence>
<evidence type="ECO:0000313" key="16">
    <source>
        <dbReference type="Proteomes" id="UP000034006"/>
    </source>
</evidence>
<dbReference type="PROSITE" id="PS50112">
    <property type="entry name" value="PAS"/>
    <property type="match status" value="3"/>
</dbReference>
<dbReference type="SUPFAM" id="SSF47384">
    <property type="entry name" value="Homodimeric domain of signal transducing histidine kinase"/>
    <property type="match status" value="1"/>
</dbReference>
<dbReference type="Proteomes" id="UP000034006">
    <property type="component" value="Unassembled WGS sequence"/>
</dbReference>
<dbReference type="NCBIfam" id="TIGR00229">
    <property type="entry name" value="sensory_box"/>
    <property type="match status" value="3"/>
</dbReference>
<comment type="caution">
    <text evidence="15">The sequence shown here is derived from an EMBL/GenBank/DDBJ whole genome shotgun (WGS) entry which is preliminary data.</text>
</comment>
<feature type="domain" description="Histidine kinase" evidence="13">
    <location>
        <begin position="507"/>
        <end position="726"/>
    </location>
</feature>
<keyword evidence="10" id="KW-1133">Transmembrane helix</keyword>
<dbReference type="FunFam" id="3.30.565.10:FF:000006">
    <property type="entry name" value="Sensor histidine kinase WalK"/>
    <property type="match status" value="1"/>
</dbReference>
<evidence type="ECO:0000256" key="10">
    <source>
        <dbReference type="ARBA" id="ARBA00022989"/>
    </source>
</evidence>
<dbReference type="SUPFAM" id="SSF55874">
    <property type="entry name" value="ATPase domain of HSP90 chaperone/DNA topoisomerase II/histidine kinase"/>
    <property type="match status" value="1"/>
</dbReference>
<evidence type="ECO:0000256" key="7">
    <source>
        <dbReference type="ARBA" id="ARBA00022741"/>
    </source>
</evidence>
<dbReference type="PROSITE" id="PS50109">
    <property type="entry name" value="HIS_KIN"/>
    <property type="match status" value="1"/>
</dbReference>
<dbReference type="InterPro" id="IPR036097">
    <property type="entry name" value="HisK_dim/P_sf"/>
</dbReference>
<dbReference type="CDD" id="cd00075">
    <property type="entry name" value="HATPase"/>
    <property type="match status" value="1"/>
</dbReference>
<dbReference type="GO" id="GO:0000156">
    <property type="term" value="F:phosphorelay response regulator activity"/>
    <property type="evidence" value="ECO:0007669"/>
    <property type="project" value="TreeGrafter"/>
</dbReference>
<comment type="catalytic activity">
    <reaction evidence="1">
        <text>ATP + protein L-histidine = ADP + protein N-phospho-L-histidine.</text>
        <dbReference type="EC" id="2.7.13.3"/>
    </reaction>
</comment>
<dbReference type="InterPro" id="IPR000014">
    <property type="entry name" value="PAS"/>
</dbReference>
<name>A0A0G1HZA1_9BACT</name>
<dbReference type="PATRIC" id="fig|1618387.3.peg.328"/>
<organism evidence="15 16">
    <name type="scientific">Candidatus Collierbacteria bacterium GW2011_GWB2_44_22</name>
    <dbReference type="NCBI Taxonomy" id="1618387"/>
    <lineage>
        <taxon>Bacteria</taxon>
        <taxon>Candidatus Collieribacteriota</taxon>
    </lineage>
</organism>
<dbReference type="STRING" id="1618387.UW44_C0003G0138"/>
<accession>A0A0G1HZA1</accession>
<evidence type="ECO:0000256" key="4">
    <source>
        <dbReference type="ARBA" id="ARBA00022553"/>
    </source>
</evidence>
<evidence type="ECO:0000256" key="6">
    <source>
        <dbReference type="ARBA" id="ARBA00022692"/>
    </source>
</evidence>
<dbReference type="Gene3D" id="1.10.287.130">
    <property type="match status" value="1"/>
</dbReference>
<protein>
    <recommendedName>
        <fullName evidence="3">histidine kinase</fullName>
        <ecNumber evidence="3">2.7.13.3</ecNumber>
    </recommendedName>
</protein>
<keyword evidence="11" id="KW-0902">Two-component regulatory system</keyword>
<dbReference type="Pfam" id="PF13188">
    <property type="entry name" value="PAS_8"/>
    <property type="match status" value="1"/>
</dbReference>
<evidence type="ECO:0000256" key="3">
    <source>
        <dbReference type="ARBA" id="ARBA00012438"/>
    </source>
</evidence>
<dbReference type="EC" id="2.7.13.3" evidence="3"/>
<evidence type="ECO:0000259" key="14">
    <source>
        <dbReference type="PROSITE" id="PS50112"/>
    </source>
</evidence>
<sequence>MLGDFFKKKQEVNTLESSENRYRRIFEAAQDGILLLDFQSGKIIDVNKFLIDMLGYTKDEFLTKHVWEVGLFKNEDEQKENFAILQEKGYVRFENLPLETKDGRHINVEFVANAYKEAAGTVIQCNIRDITDRVKLEETYKISELRYRRLFETAQDGILILDFSTGLITDVNKFLIDMLGFTKEELLTKHLWEVGLFKNEAEQKENFNTIQEKGYVRFENLPLETKDRKPINVEFVANSYQVNGTTVIQCNIRDITDRVKAEIKVKWLASFPDQDTSPILEMEREAGITYVNPVAAALFPEIGDLKMSHPYVNESEKYFRELNDTDKRVERREIQINGRWYLQDIKFISPDRLRIYGHDITDLKNIEYKLASGKSFNDAILASVDEAVIVCDKGGKINLFNKIAEKLSGVSAIEAIGVQYNEILKLVRESDGAIYSEFASKVIAENRVIRLEKQTLLVNKNGTKTPVAGSASPIPGIGGPAYGCVFAIYDATREHDIDKAKTEFVSLASHQMRTPLTAINWYSELLQSVKYLASVEKRGQFAQEINIASKRMSALVNSLLNVSRLEMGTFTIEPKMVNPVEIAKLNLETLRLQIENKHLTLKEEYDPNANSFPGDPNLLEIIFQNLLTNAVKYTPVGGDVTLAIKRENGLLNIIVSDTGVGIPQKDQDKIFEKLFRSDNVKSIDPGGSGLGLYIIHEIVKNSGGNIRFESEEGKGSTFYVTFPMTGMVKKKGDNKII</sequence>
<dbReference type="InterPro" id="IPR013656">
    <property type="entry name" value="PAS_4"/>
</dbReference>
<dbReference type="SMART" id="SM00388">
    <property type="entry name" value="HisKA"/>
    <property type="match status" value="1"/>
</dbReference>
<dbReference type="GO" id="GO:0007234">
    <property type="term" value="P:osmosensory signaling via phosphorelay pathway"/>
    <property type="evidence" value="ECO:0007669"/>
    <property type="project" value="TreeGrafter"/>
</dbReference>
<evidence type="ECO:0000256" key="5">
    <source>
        <dbReference type="ARBA" id="ARBA00022679"/>
    </source>
</evidence>
<dbReference type="CDD" id="cd00082">
    <property type="entry name" value="HisKA"/>
    <property type="match status" value="1"/>
</dbReference>
<evidence type="ECO:0000256" key="11">
    <source>
        <dbReference type="ARBA" id="ARBA00023012"/>
    </source>
</evidence>
<keyword evidence="4" id="KW-0597">Phosphoprotein</keyword>
<dbReference type="SMART" id="SM00387">
    <property type="entry name" value="HATPase_c"/>
    <property type="match status" value="1"/>
</dbReference>
<dbReference type="Gene3D" id="3.30.565.10">
    <property type="entry name" value="Histidine kinase-like ATPase, C-terminal domain"/>
    <property type="match status" value="1"/>
</dbReference>
<keyword evidence="12" id="KW-0472">Membrane</keyword>
<dbReference type="CDD" id="cd00130">
    <property type="entry name" value="PAS"/>
    <property type="match status" value="3"/>
</dbReference>
<evidence type="ECO:0000256" key="2">
    <source>
        <dbReference type="ARBA" id="ARBA00004141"/>
    </source>
</evidence>
<dbReference type="InterPro" id="IPR003661">
    <property type="entry name" value="HisK_dim/P_dom"/>
</dbReference>
<feature type="domain" description="PAS" evidence="14">
    <location>
        <begin position="18"/>
        <end position="64"/>
    </location>
</feature>
<keyword evidence="6" id="KW-0812">Transmembrane</keyword>
<dbReference type="SUPFAM" id="SSF55785">
    <property type="entry name" value="PYP-like sensor domain (PAS domain)"/>
    <property type="match status" value="3"/>
</dbReference>
<dbReference type="PRINTS" id="PR00344">
    <property type="entry name" value="BCTRLSENSOR"/>
</dbReference>
<keyword evidence="8 15" id="KW-0418">Kinase</keyword>
<dbReference type="GO" id="GO:0030295">
    <property type="term" value="F:protein kinase activator activity"/>
    <property type="evidence" value="ECO:0007669"/>
    <property type="project" value="TreeGrafter"/>
</dbReference>
<dbReference type="AlphaFoldDB" id="A0A0G1HZA1"/>
<evidence type="ECO:0000256" key="12">
    <source>
        <dbReference type="ARBA" id="ARBA00023136"/>
    </source>
</evidence>
<evidence type="ECO:0000256" key="1">
    <source>
        <dbReference type="ARBA" id="ARBA00000085"/>
    </source>
</evidence>
<dbReference type="InterPro" id="IPR035965">
    <property type="entry name" value="PAS-like_dom_sf"/>
</dbReference>
<feature type="domain" description="PAS" evidence="14">
    <location>
        <begin position="380"/>
        <end position="446"/>
    </location>
</feature>
<gene>
    <name evidence="15" type="ORF">UW44_C0003G0138</name>
</gene>
<evidence type="ECO:0000313" key="15">
    <source>
        <dbReference type="EMBL" id="KKT52295.1"/>
    </source>
</evidence>
<feature type="domain" description="PAS" evidence="14">
    <location>
        <begin position="143"/>
        <end position="191"/>
    </location>
</feature>
<keyword evidence="5" id="KW-0808">Transferase</keyword>
<dbReference type="EMBL" id="LCIH01000003">
    <property type="protein sequence ID" value="KKT52295.1"/>
    <property type="molecule type" value="Genomic_DNA"/>
</dbReference>
<reference evidence="15 16" key="1">
    <citation type="journal article" date="2015" name="Nature">
        <title>rRNA introns, odd ribosomes, and small enigmatic genomes across a large radiation of phyla.</title>
        <authorList>
            <person name="Brown C.T."/>
            <person name="Hug L.A."/>
            <person name="Thomas B.C."/>
            <person name="Sharon I."/>
            <person name="Castelle C.J."/>
            <person name="Singh A."/>
            <person name="Wilkins M.J."/>
            <person name="Williams K.H."/>
            <person name="Banfield J.F."/>
        </authorList>
    </citation>
    <scope>NUCLEOTIDE SEQUENCE [LARGE SCALE GENOMIC DNA]</scope>
</reference>
<dbReference type="Pfam" id="PF13426">
    <property type="entry name" value="PAS_9"/>
    <property type="match status" value="1"/>
</dbReference>
<dbReference type="Gene3D" id="3.30.450.20">
    <property type="entry name" value="PAS domain"/>
    <property type="match status" value="3"/>
</dbReference>
<dbReference type="InterPro" id="IPR005467">
    <property type="entry name" value="His_kinase_dom"/>
</dbReference>
<evidence type="ECO:0000256" key="8">
    <source>
        <dbReference type="ARBA" id="ARBA00022777"/>
    </source>
</evidence>
<dbReference type="InterPro" id="IPR004358">
    <property type="entry name" value="Sig_transdc_His_kin-like_C"/>
</dbReference>
<dbReference type="InterPro" id="IPR003594">
    <property type="entry name" value="HATPase_dom"/>
</dbReference>
<evidence type="ECO:0000256" key="9">
    <source>
        <dbReference type="ARBA" id="ARBA00022840"/>
    </source>
</evidence>
<dbReference type="GO" id="GO:0000155">
    <property type="term" value="F:phosphorelay sensor kinase activity"/>
    <property type="evidence" value="ECO:0007669"/>
    <property type="project" value="InterPro"/>
</dbReference>
<dbReference type="InterPro" id="IPR050351">
    <property type="entry name" value="BphY/WalK/GraS-like"/>
</dbReference>
<proteinExistence type="predicted"/>
<keyword evidence="9" id="KW-0067">ATP-binding</keyword>
<dbReference type="InterPro" id="IPR036890">
    <property type="entry name" value="HATPase_C_sf"/>
</dbReference>
<dbReference type="GO" id="GO:0005524">
    <property type="term" value="F:ATP binding"/>
    <property type="evidence" value="ECO:0007669"/>
    <property type="project" value="UniProtKB-KW"/>
</dbReference>
<comment type="subcellular location">
    <subcellularLocation>
        <location evidence="2">Membrane</location>
        <topology evidence="2">Multi-pass membrane protein</topology>
    </subcellularLocation>
</comment>
<dbReference type="Pfam" id="PF02518">
    <property type="entry name" value="HATPase_c"/>
    <property type="match status" value="1"/>
</dbReference>
<dbReference type="SMART" id="SM00091">
    <property type="entry name" value="PAS"/>
    <property type="match status" value="3"/>
</dbReference>
<keyword evidence="7" id="KW-0547">Nucleotide-binding</keyword>